<sequence>MHREQFQFFMGLVAAVFGGLALRLRPAYDNIPQVDFLVGFGGHFIGGKREDVGGTLFAAEVEMQAAHLLIANDDK</sequence>
<dbReference type="AlphaFoldDB" id="A0A0P6Y340"/>
<dbReference type="Proteomes" id="UP000050502">
    <property type="component" value="Unassembled WGS sequence"/>
</dbReference>
<gene>
    <name evidence="1" type="ORF">SE16_12955</name>
</gene>
<reference evidence="1 2" key="1">
    <citation type="submission" date="2015-07" db="EMBL/GenBank/DDBJ databases">
        <title>Whole genome sequence of Ardenticatena maritima DSM 23922.</title>
        <authorList>
            <person name="Hemp J."/>
            <person name="Ward L.M."/>
            <person name="Pace L.A."/>
            <person name="Fischer W.W."/>
        </authorList>
    </citation>
    <scope>NUCLEOTIDE SEQUENCE [LARGE SCALE GENOMIC DNA]</scope>
    <source>
        <strain evidence="1 2">110S</strain>
    </source>
</reference>
<accession>A0A0P6Y340</accession>
<protein>
    <submittedName>
        <fullName evidence="1">Uncharacterized protein</fullName>
    </submittedName>
</protein>
<evidence type="ECO:0000313" key="1">
    <source>
        <dbReference type="EMBL" id="KPL86971.1"/>
    </source>
</evidence>
<organism evidence="1 2">
    <name type="scientific">Ardenticatena maritima</name>
    <dbReference type="NCBI Taxonomy" id="872965"/>
    <lineage>
        <taxon>Bacteria</taxon>
        <taxon>Bacillati</taxon>
        <taxon>Chloroflexota</taxon>
        <taxon>Ardenticatenia</taxon>
        <taxon>Ardenticatenales</taxon>
        <taxon>Ardenticatenaceae</taxon>
        <taxon>Ardenticatena</taxon>
    </lineage>
</organism>
<comment type="caution">
    <text evidence="1">The sequence shown here is derived from an EMBL/GenBank/DDBJ whole genome shotgun (WGS) entry which is preliminary data.</text>
</comment>
<proteinExistence type="predicted"/>
<name>A0A0P6Y340_9CHLR</name>
<evidence type="ECO:0000313" key="2">
    <source>
        <dbReference type="Proteomes" id="UP000050502"/>
    </source>
</evidence>
<dbReference type="EMBL" id="LGKN01000007">
    <property type="protein sequence ID" value="KPL86971.1"/>
    <property type="molecule type" value="Genomic_DNA"/>
</dbReference>